<accession>C4FJW2</accession>
<comment type="caution">
    <text evidence="13">The sequence shown here is derived from an EMBL/GenBank/DDBJ whole genome shotgun (WGS) entry which is preliminary data.</text>
</comment>
<dbReference type="AlphaFoldDB" id="C4FJW2"/>
<dbReference type="SUPFAM" id="SSF52540">
    <property type="entry name" value="P-loop containing nucleoside triphosphate hydrolases"/>
    <property type="match status" value="2"/>
</dbReference>
<evidence type="ECO:0000256" key="4">
    <source>
        <dbReference type="ARBA" id="ARBA00022741"/>
    </source>
</evidence>
<dbReference type="GO" id="GO:0009307">
    <property type="term" value="P:DNA restriction-modification system"/>
    <property type="evidence" value="ECO:0007669"/>
    <property type="project" value="UniProtKB-KW"/>
</dbReference>
<dbReference type="InterPro" id="IPR027417">
    <property type="entry name" value="P-loop_NTPase"/>
</dbReference>
<gene>
    <name evidence="13" type="ORF">SULYE_0862</name>
</gene>
<dbReference type="InterPro" id="IPR014001">
    <property type="entry name" value="Helicase_ATP-bd"/>
</dbReference>
<evidence type="ECO:0000313" key="14">
    <source>
        <dbReference type="Proteomes" id="UP000005540"/>
    </source>
</evidence>
<dbReference type="Proteomes" id="UP000005540">
    <property type="component" value="Unassembled WGS sequence"/>
</dbReference>
<dbReference type="Gene3D" id="3.90.1570.50">
    <property type="match status" value="1"/>
</dbReference>
<dbReference type="CDD" id="cd18800">
    <property type="entry name" value="SF2_C_EcoR124I-like"/>
    <property type="match status" value="1"/>
</dbReference>
<keyword evidence="4 10" id="KW-0547">Nucleotide-binding</keyword>
<evidence type="ECO:0000256" key="1">
    <source>
        <dbReference type="ARBA" id="ARBA00000851"/>
    </source>
</evidence>
<dbReference type="InterPro" id="IPR051268">
    <property type="entry name" value="Type-I_R_enzyme_R_subunit"/>
</dbReference>
<evidence type="ECO:0000256" key="8">
    <source>
        <dbReference type="ARBA" id="ARBA00022840"/>
    </source>
</evidence>
<comment type="subunit">
    <text evidence="10">The type I restriction/modification system is composed of three polypeptides R, M and S.</text>
</comment>
<keyword evidence="9 10" id="KW-0238">DNA-binding</keyword>
<dbReference type="CDD" id="cd22332">
    <property type="entry name" value="HsdR_N"/>
    <property type="match status" value="1"/>
</dbReference>
<name>C4FJW2_9AQUI</name>
<dbReference type="PROSITE" id="PS51192">
    <property type="entry name" value="HELICASE_ATP_BIND_1"/>
    <property type="match status" value="1"/>
</dbReference>
<dbReference type="Pfam" id="PF22679">
    <property type="entry name" value="T1R_D3-like"/>
    <property type="match status" value="1"/>
</dbReference>
<dbReference type="CDD" id="cd18030">
    <property type="entry name" value="DEXHc_RE_I_HsdR"/>
    <property type="match status" value="1"/>
</dbReference>
<dbReference type="NCBIfam" id="TIGR00348">
    <property type="entry name" value="hsdR"/>
    <property type="match status" value="1"/>
</dbReference>
<evidence type="ECO:0000256" key="2">
    <source>
        <dbReference type="ARBA" id="ARBA00008598"/>
    </source>
</evidence>
<dbReference type="EMBL" id="ABZS01000070">
    <property type="protein sequence ID" value="EEP60635.1"/>
    <property type="molecule type" value="Genomic_DNA"/>
</dbReference>
<evidence type="ECO:0000256" key="6">
    <source>
        <dbReference type="ARBA" id="ARBA00022759"/>
    </source>
</evidence>
<evidence type="ECO:0000256" key="11">
    <source>
        <dbReference type="SAM" id="Coils"/>
    </source>
</evidence>
<protein>
    <recommendedName>
        <fullName evidence="10">Type I restriction enzyme endonuclease subunit</fullName>
        <shortName evidence="10">R protein</shortName>
        <ecNumber evidence="10">3.1.21.3</ecNumber>
    </recommendedName>
</protein>
<keyword evidence="6" id="KW-0255">Endonuclease</keyword>
<evidence type="ECO:0000256" key="9">
    <source>
        <dbReference type="ARBA" id="ARBA00023125"/>
    </source>
</evidence>
<feature type="coiled-coil region" evidence="11">
    <location>
        <begin position="473"/>
        <end position="503"/>
    </location>
</feature>
<dbReference type="SMART" id="SM00487">
    <property type="entry name" value="DEXDc"/>
    <property type="match status" value="1"/>
</dbReference>
<sequence length="967" mass="113736">MEYNPKMTEKNSVQKPALNYLKQETVKYDTETYTLKWEVITENQKDKLNELRTSETQIILEPIFKQQIKKLNPFLTDEEIDNLLKQLDTLPPSIQGNYEAWKYLRGEKPFYSSKEKRDLNIRFIDTENISNNTFHAIEEFTITNGKYRNRFDIVFFINGIPVIFQENKSPKKDNAIDEGIDQVKRYHEESKEILKLLQAFVITNNLHFSYGPTWFSSVKDTYNYREQQEGDYKRLIESFFDRQRTIKLILDYIQFLYKDNQLQKVILKPHQIRAVEKIIQRAEEEDKYRGLIWHTQGSGKTLTMITAAKLIMENPKFQNPTILMIVDRNELEQQLFKNIESAKLPVERAKSKKDLEARLREDFRGLIISTIHKFDDFPPNLNTRKNIFVFIDEAHRTTGGDLGNHLMGALPNATIIGFTGTPRATGEANTFLTFGKDDENLYLDKYSIAESIKDGTTLRLHYTHAPNEYLINQEILEKDLEALKNKADDVETLDRAIENLSSKIILEDEKRIEEIAKVIAKHFRENVEPNGYKAFVVAVSRKACVLYKKALDKYLPPEYSKVVISPYYNDDKELKEHHLDPEQERQVRENFKDPNKLPKILIVTDKLLTGFDAPILYCLYLDKIMRDHVLLQTIARVNRPYEKDGLKKPAGLIVDFVGILSDLKKALEFDSKDLSEIAQAIQDIEKLKEEFVELIENAKPVIKYLEIIKPENRLQAIGDYFRADENKYHEFKNLYRKIKDIYDILSPDPFLSPYLDEFEKLTNIYQVAKSLFEPVLPAEKELSEKVKQLIYKHSSVRIDFISEDIYEIDDKLIKRLKAGDDTINIYNLVKSLEKDLEEEEEEKKPYVKPLKEKLQDLKERYNLRQIETHQMLEELKQLIEDKLNFEKEEKDPVLQTIEYDLKDFPEIKNPENVAKEIFNALNDFKNWKVSEEQKRNLKIEMYRILDGNVQDEVMKKIVEKILGHLMA</sequence>
<comment type="catalytic activity">
    <reaction evidence="1 10">
        <text>Endonucleolytic cleavage of DNA to give random double-stranded fragments with terminal 5'-phosphates, ATP is simultaneously hydrolyzed.</text>
        <dbReference type="EC" id="3.1.21.3"/>
    </reaction>
</comment>
<keyword evidence="14" id="KW-1185">Reference proteome</keyword>
<proteinExistence type="inferred from homology"/>
<evidence type="ECO:0000256" key="10">
    <source>
        <dbReference type="RuleBase" id="RU364115"/>
    </source>
</evidence>
<keyword evidence="11" id="KW-0175">Coiled coil</keyword>
<keyword evidence="3" id="KW-0540">Nuclease</keyword>
<dbReference type="PANTHER" id="PTHR30195:SF15">
    <property type="entry name" value="TYPE I RESTRICTION ENZYME HINDI ENDONUCLEASE SUBUNIT"/>
    <property type="match status" value="1"/>
</dbReference>
<comment type="similarity">
    <text evidence="2 10">Belongs to the HsdR family.</text>
</comment>
<dbReference type="InterPro" id="IPR055180">
    <property type="entry name" value="HsdR_RecA-like_helicase_dom_2"/>
</dbReference>
<dbReference type="GO" id="GO:0005524">
    <property type="term" value="F:ATP binding"/>
    <property type="evidence" value="ECO:0007669"/>
    <property type="project" value="UniProtKB-KW"/>
</dbReference>
<dbReference type="Gene3D" id="3.40.50.300">
    <property type="entry name" value="P-loop containing nucleotide triphosphate hydrolases"/>
    <property type="match status" value="2"/>
</dbReference>
<keyword evidence="7 10" id="KW-0378">Hydrolase</keyword>
<evidence type="ECO:0000256" key="7">
    <source>
        <dbReference type="ARBA" id="ARBA00022801"/>
    </source>
</evidence>
<evidence type="ECO:0000256" key="5">
    <source>
        <dbReference type="ARBA" id="ARBA00022747"/>
    </source>
</evidence>
<dbReference type="GO" id="GO:0003677">
    <property type="term" value="F:DNA binding"/>
    <property type="evidence" value="ECO:0007669"/>
    <property type="project" value="UniProtKB-KW"/>
</dbReference>
<evidence type="ECO:0000259" key="12">
    <source>
        <dbReference type="PROSITE" id="PS51192"/>
    </source>
</evidence>
<dbReference type="RefSeq" id="WP_007546754.1">
    <property type="nucleotide sequence ID" value="NZ_ABZS01000070.1"/>
</dbReference>
<dbReference type="PANTHER" id="PTHR30195">
    <property type="entry name" value="TYPE I SITE-SPECIFIC DEOXYRIBONUCLEASE PROTEIN SUBUNIT M AND R"/>
    <property type="match status" value="1"/>
</dbReference>
<keyword evidence="8 10" id="KW-0067">ATP-binding</keyword>
<evidence type="ECO:0000256" key="3">
    <source>
        <dbReference type="ARBA" id="ARBA00022722"/>
    </source>
</evidence>
<dbReference type="OrthoDB" id="9758243at2"/>
<dbReference type="InterPro" id="IPR007409">
    <property type="entry name" value="Restrct_endonuc_type1_HsdR_N"/>
</dbReference>
<dbReference type="EC" id="3.1.21.3" evidence="10"/>
<dbReference type="GO" id="GO:0009035">
    <property type="term" value="F:type I site-specific deoxyribonuclease activity"/>
    <property type="evidence" value="ECO:0007669"/>
    <property type="project" value="UniProtKB-EC"/>
</dbReference>
<dbReference type="Pfam" id="PF04313">
    <property type="entry name" value="HSDR_N"/>
    <property type="match status" value="1"/>
</dbReference>
<keyword evidence="5 10" id="KW-0680">Restriction system</keyword>
<feature type="domain" description="Helicase ATP-binding" evidence="12">
    <location>
        <begin position="281"/>
        <end position="440"/>
    </location>
</feature>
<evidence type="ECO:0000313" key="13">
    <source>
        <dbReference type="EMBL" id="EEP60635.1"/>
    </source>
</evidence>
<dbReference type="Pfam" id="PF18766">
    <property type="entry name" value="SWI2_SNF2"/>
    <property type="match status" value="1"/>
</dbReference>
<dbReference type="InterPro" id="IPR004473">
    <property type="entry name" value="Restrct_endonuc_typeI_HsdR"/>
</dbReference>
<reference evidence="13 14" key="1">
    <citation type="submission" date="2009-04" db="EMBL/GenBank/DDBJ databases">
        <authorList>
            <person name="Reysenbach A.-L."/>
            <person name="Heidelberg J.F."/>
            <person name="Nelson W.C."/>
        </authorList>
    </citation>
    <scope>NUCLEOTIDE SEQUENCE [LARGE SCALE GENOMIC DNA]</scope>
    <source>
        <strain evidence="13 14">SS-5</strain>
    </source>
</reference>
<organism evidence="13 14">
    <name type="scientific">Sulfurihydrogenibium yellowstonense SS-5</name>
    <dbReference type="NCBI Taxonomy" id="432331"/>
    <lineage>
        <taxon>Bacteria</taxon>
        <taxon>Pseudomonadati</taxon>
        <taxon>Aquificota</taxon>
        <taxon>Aquificia</taxon>
        <taxon>Aquificales</taxon>
        <taxon>Hydrogenothermaceae</taxon>
        <taxon>Sulfurihydrogenibium</taxon>
    </lineage>
</organism>
<dbReference type="InterPro" id="IPR040980">
    <property type="entry name" value="SWI2_SNF2"/>
</dbReference>
<comment type="function">
    <text evidence="10">Subunit R is required for both nuclease and ATPase activities, but not for modification.</text>
</comment>